<dbReference type="EMBL" id="PIQN01000006">
    <property type="protein sequence ID" value="PKA43909.1"/>
    <property type="molecule type" value="Genomic_DNA"/>
</dbReference>
<dbReference type="InterPro" id="IPR052168">
    <property type="entry name" value="Cytochrome_b561_oxidase"/>
</dbReference>
<reference evidence="15 16" key="2">
    <citation type="submission" date="2017-12" db="EMBL/GenBank/DDBJ databases">
        <title>Genome sequence of Rhizobium sullae HCNT1 isolated from Sulla coronaria nodules and featuring peculiar denitrification phenotypes.</title>
        <authorList>
            <person name="De Diego-Diaz B."/>
            <person name="Treu L."/>
            <person name="Campanaro S."/>
            <person name="Da Silva Duarte V."/>
            <person name="Basaglia M."/>
            <person name="Favaro L."/>
            <person name="Casella S."/>
            <person name="Squartini A."/>
        </authorList>
    </citation>
    <scope>NUCLEOTIDE SEQUENCE [LARGE SCALE GENOMIC DNA]</scope>
    <source>
        <strain evidence="15 16">HCNT1</strain>
    </source>
</reference>
<evidence type="ECO:0000256" key="6">
    <source>
        <dbReference type="ARBA" id="ARBA00022692"/>
    </source>
</evidence>
<keyword evidence="8" id="KW-0249">Electron transport</keyword>
<keyword evidence="5" id="KW-0349">Heme</keyword>
<evidence type="ECO:0000256" key="5">
    <source>
        <dbReference type="ARBA" id="ARBA00022617"/>
    </source>
</evidence>
<evidence type="ECO:0000256" key="1">
    <source>
        <dbReference type="ARBA" id="ARBA00001970"/>
    </source>
</evidence>
<keyword evidence="4" id="KW-1003">Cell membrane</keyword>
<keyword evidence="7" id="KW-0479">Metal-binding</keyword>
<evidence type="ECO:0000256" key="12">
    <source>
        <dbReference type="ARBA" id="ARBA00037975"/>
    </source>
</evidence>
<feature type="transmembrane region" description="Helical" evidence="13">
    <location>
        <begin position="96"/>
        <end position="117"/>
    </location>
</feature>
<evidence type="ECO:0000256" key="13">
    <source>
        <dbReference type="SAM" id="Phobius"/>
    </source>
</evidence>
<evidence type="ECO:0000256" key="10">
    <source>
        <dbReference type="ARBA" id="ARBA00023004"/>
    </source>
</evidence>
<dbReference type="GO" id="GO:0022904">
    <property type="term" value="P:respiratory electron transport chain"/>
    <property type="evidence" value="ECO:0007669"/>
    <property type="project" value="InterPro"/>
</dbReference>
<dbReference type="RefSeq" id="WP_100770955.1">
    <property type="nucleotide sequence ID" value="NZ_PIQN01000006.1"/>
</dbReference>
<accession>A0A2N0DCS5</accession>
<sequence>MTPRYSLSQIVLHWAVAVLVPIQYWTGGSIERTHHAVHMGLSPDPWDVIQHQIHNYAGIAIGALMVARLTLRIFDRGALRISARGPVDRLAQAMHFAFYAAVIAQAAMGFVASYFWFGIGSFHVLGSRVILGLLALHIAAAAWHTFVWRDETVDRMIIPRRTTS</sequence>
<evidence type="ECO:0000256" key="9">
    <source>
        <dbReference type="ARBA" id="ARBA00022989"/>
    </source>
</evidence>
<evidence type="ECO:0000256" key="4">
    <source>
        <dbReference type="ARBA" id="ARBA00022475"/>
    </source>
</evidence>
<feature type="transmembrane region" description="Helical" evidence="13">
    <location>
        <begin position="7"/>
        <end position="25"/>
    </location>
</feature>
<reference evidence="15 16" key="1">
    <citation type="submission" date="2017-11" db="EMBL/GenBank/DDBJ databases">
        <authorList>
            <person name="Han C.G."/>
        </authorList>
    </citation>
    <scope>NUCLEOTIDE SEQUENCE [LARGE SCALE GENOMIC DNA]</scope>
    <source>
        <strain evidence="15 16">HCNT1</strain>
    </source>
</reference>
<dbReference type="SUPFAM" id="SSF81342">
    <property type="entry name" value="Transmembrane di-heme cytochromes"/>
    <property type="match status" value="1"/>
</dbReference>
<dbReference type="Pfam" id="PF01292">
    <property type="entry name" value="Ni_hydr_CYTB"/>
    <property type="match status" value="1"/>
</dbReference>
<dbReference type="GO" id="GO:0009055">
    <property type="term" value="F:electron transfer activity"/>
    <property type="evidence" value="ECO:0007669"/>
    <property type="project" value="InterPro"/>
</dbReference>
<feature type="domain" description="Cytochrome b561 bacterial/Ni-hydrogenase" evidence="14">
    <location>
        <begin position="4"/>
        <end position="157"/>
    </location>
</feature>
<dbReference type="PANTHER" id="PTHR30529:SF1">
    <property type="entry name" value="CYTOCHROME B561 HOMOLOG 2"/>
    <property type="match status" value="1"/>
</dbReference>
<evidence type="ECO:0000256" key="8">
    <source>
        <dbReference type="ARBA" id="ARBA00022982"/>
    </source>
</evidence>
<name>A0A2N0DCS5_RHISU</name>
<evidence type="ECO:0000313" key="16">
    <source>
        <dbReference type="Proteomes" id="UP000232164"/>
    </source>
</evidence>
<feature type="transmembrane region" description="Helical" evidence="13">
    <location>
        <begin position="53"/>
        <end position="75"/>
    </location>
</feature>
<evidence type="ECO:0000259" key="14">
    <source>
        <dbReference type="Pfam" id="PF01292"/>
    </source>
</evidence>
<dbReference type="GO" id="GO:0046872">
    <property type="term" value="F:metal ion binding"/>
    <property type="evidence" value="ECO:0007669"/>
    <property type="project" value="UniProtKB-KW"/>
</dbReference>
<comment type="similarity">
    <text evidence="12">Belongs to the cytochrome b561 family.</text>
</comment>
<evidence type="ECO:0000313" key="15">
    <source>
        <dbReference type="EMBL" id="PKA43909.1"/>
    </source>
</evidence>
<protein>
    <recommendedName>
        <fullName evidence="14">Cytochrome b561 bacterial/Ni-hydrogenase domain-containing protein</fullName>
    </recommendedName>
</protein>
<dbReference type="InterPro" id="IPR011577">
    <property type="entry name" value="Cyt_b561_bac/Ni-Hgenase"/>
</dbReference>
<evidence type="ECO:0000256" key="11">
    <source>
        <dbReference type="ARBA" id="ARBA00023136"/>
    </source>
</evidence>
<dbReference type="Gene3D" id="1.20.950.20">
    <property type="entry name" value="Transmembrane di-heme cytochromes, Chain C"/>
    <property type="match status" value="1"/>
</dbReference>
<proteinExistence type="inferred from homology"/>
<evidence type="ECO:0000256" key="7">
    <source>
        <dbReference type="ARBA" id="ARBA00022723"/>
    </source>
</evidence>
<dbReference type="InterPro" id="IPR016174">
    <property type="entry name" value="Di-haem_cyt_TM"/>
</dbReference>
<comment type="cofactor">
    <cofactor evidence="1">
        <name>heme b</name>
        <dbReference type="ChEBI" id="CHEBI:60344"/>
    </cofactor>
</comment>
<keyword evidence="9 13" id="KW-1133">Transmembrane helix</keyword>
<organism evidence="15 16">
    <name type="scientific">Rhizobium sullae</name>
    <name type="common">Rhizobium hedysari</name>
    <dbReference type="NCBI Taxonomy" id="50338"/>
    <lineage>
        <taxon>Bacteria</taxon>
        <taxon>Pseudomonadati</taxon>
        <taxon>Pseudomonadota</taxon>
        <taxon>Alphaproteobacteria</taxon>
        <taxon>Hyphomicrobiales</taxon>
        <taxon>Rhizobiaceae</taxon>
        <taxon>Rhizobium/Agrobacterium group</taxon>
        <taxon>Rhizobium</taxon>
    </lineage>
</organism>
<keyword evidence="6 13" id="KW-0812">Transmembrane</keyword>
<dbReference type="GO" id="GO:0005886">
    <property type="term" value="C:plasma membrane"/>
    <property type="evidence" value="ECO:0007669"/>
    <property type="project" value="UniProtKB-SubCell"/>
</dbReference>
<comment type="caution">
    <text evidence="15">The sequence shown here is derived from an EMBL/GenBank/DDBJ whole genome shotgun (WGS) entry which is preliminary data.</text>
</comment>
<comment type="subcellular location">
    <subcellularLocation>
        <location evidence="2">Cell membrane</location>
        <topology evidence="2">Multi-pass membrane protein</topology>
    </subcellularLocation>
</comment>
<evidence type="ECO:0000256" key="2">
    <source>
        <dbReference type="ARBA" id="ARBA00004651"/>
    </source>
</evidence>
<dbReference type="AlphaFoldDB" id="A0A2N0DCS5"/>
<dbReference type="GO" id="GO:0020037">
    <property type="term" value="F:heme binding"/>
    <property type="evidence" value="ECO:0007669"/>
    <property type="project" value="TreeGrafter"/>
</dbReference>
<keyword evidence="11 13" id="KW-0472">Membrane</keyword>
<dbReference type="PANTHER" id="PTHR30529">
    <property type="entry name" value="CYTOCHROME B561"/>
    <property type="match status" value="1"/>
</dbReference>
<dbReference type="STRING" id="1041146.GCA_000427985_03945"/>
<gene>
    <name evidence="15" type="ORF">CWR43_09760</name>
</gene>
<keyword evidence="10" id="KW-0408">Iron</keyword>
<feature type="transmembrane region" description="Helical" evidence="13">
    <location>
        <begin position="129"/>
        <end position="148"/>
    </location>
</feature>
<evidence type="ECO:0000256" key="3">
    <source>
        <dbReference type="ARBA" id="ARBA00022448"/>
    </source>
</evidence>
<keyword evidence="3" id="KW-0813">Transport</keyword>
<dbReference type="Proteomes" id="UP000232164">
    <property type="component" value="Unassembled WGS sequence"/>
</dbReference>